<feature type="domain" description="Histidine kinase/HSP90-like ATPase" evidence="11">
    <location>
        <begin position="350"/>
        <end position="434"/>
    </location>
</feature>
<dbReference type="PANTHER" id="PTHR24421:SF10">
    <property type="entry name" value="NITRATE_NITRITE SENSOR PROTEIN NARQ"/>
    <property type="match status" value="1"/>
</dbReference>
<dbReference type="PANTHER" id="PTHR24421">
    <property type="entry name" value="NITRATE/NITRITE SENSOR PROTEIN NARX-RELATED"/>
    <property type="match status" value="1"/>
</dbReference>
<evidence type="ECO:0000256" key="6">
    <source>
        <dbReference type="ARBA" id="ARBA00022777"/>
    </source>
</evidence>
<comment type="caution">
    <text evidence="14">The sequence shown here is derived from an EMBL/GenBank/DDBJ whole genome shotgun (WGS) entry which is preliminary data.</text>
</comment>
<keyword evidence="10" id="KW-0472">Membrane</keyword>
<gene>
    <name evidence="14" type="ORF">CSO01_22370</name>
</gene>
<dbReference type="EC" id="2.7.13.3" evidence="2"/>
<comment type="catalytic activity">
    <reaction evidence="1">
        <text>ATP + protein L-histidine = ADP + protein N-phospho-L-histidine.</text>
        <dbReference type="EC" id="2.7.13.3"/>
    </reaction>
</comment>
<feature type="domain" description="Putative sensor" evidence="13">
    <location>
        <begin position="34"/>
        <end position="216"/>
    </location>
</feature>
<evidence type="ECO:0000259" key="11">
    <source>
        <dbReference type="Pfam" id="PF02518"/>
    </source>
</evidence>
<dbReference type="Pfam" id="PF13796">
    <property type="entry name" value="Sensor"/>
    <property type="match status" value="1"/>
</dbReference>
<feature type="domain" description="Signal transduction histidine kinase subgroup 3 dimerisation and phosphoacceptor" evidence="12">
    <location>
        <begin position="246"/>
        <end position="311"/>
    </location>
</feature>
<organism evidence="14 15">
    <name type="scientific">Cellulomonas soli</name>
    <dbReference type="NCBI Taxonomy" id="931535"/>
    <lineage>
        <taxon>Bacteria</taxon>
        <taxon>Bacillati</taxon>
        <taxon>Actinomycetota</taxon>
        <taxon>Actinomycetes</taxon>
        <taxon>Micrococcales</taxon>
        <taxon>Cellulomonadaceae</taxon>
        <taxon>Cellulomonas</taxon>
    </lineage>
</organism>
<feature type="coiled-coil region" evidence="9">
    <location>
        <begin position="279"/>
        <end position="306"/>
    </location>
</feature>
<dbReference type="GO" id="GO:0000155">
    <property type="term" value="F:phosphorelay sensor kinase activity"/>
    <property type="evidence" value="ECO:0007669"/>
    <property type="project" value="InterPro"/>
</dbReference>
<accession>A0A512PEF4</accession>
<keyword evidence="8" id="KW-0902">Two-component regulatory system</keyword>
<dbReference type="RefSeq" id="WP_146953269.1">
    <property type="nucleotide sequence ID" value="NZ_BAABBJ010000007.1"/>
</dbReference>
<dbReference type="GO" id="GO:0005524">
    <property type="term" value="F:ATP binding"/>
    <property type="evidence" value="ECO:0007669"/>
    <property type="project" value="UniProtKB-KW"/>
</dbReference>
<dbReference type="InterPro" id="IPR003594">
    <property type="entry name" value="HATPase_dom"/>
</dbReference>
<evidence type="ECO:0000256" key="4">
    <source>
        <dbReference type="ARBA" id="ARBA00022679"/>
    </source>
</evidence>
<dbReference type="InterPro" id="IPR011712">
    <property type="entry name" value="Sig_transdc_His_kin_sub3_dim/P"/>
</dbReference>
<dbReference type="InterPro" id="IPR025828">
    <property type="entry name" value="Put_sensor_dom"/>
</dbReference>
<name>A0A512PEF4_9CELL</name>
<evidence type="ECO:0000256" key="5">
    <source>
        <dbReference type="ARBA" id="ARBA00022741"/>
    </source>
</evidence>
<keyword evidence="15" id="KW-1185">Reference proteome</keyword>
<dbReference type="EMBL" id="BKAL01000007">
    <property type="protein sequence ID" value="GEP69522.1"/>
    <property type="molecule type" value="Genomic_DNA"/>
</dbReference>
<evidence type="ECO:0000256" key="9">
    <source>
        <dbReference type="SAM" id="Coils"/>
    </source>
</evidence>
<feature type="transmembrane region" description="Helical" evidence="10">
    <location>
        <begin position="34"/>
        <end position="53"/>
    </location>
</feature>
<keyword evidence="4" id="KW-0808">Transferase</keyword>
<evidence type="ECO:0000256" key="3">
    <source>
        <dbReference type="ARBA" id="ARBA00022553"/>
    </source>
</evidence>
<keyword evidence="5" id="KW-0547">Nucleotide-binding</keyword>
<evidence type="ECO:0000256" key="2">
    <source>
        <dbReference type="ARBA" id="ARBA00012438"/>
    </source>
</evidence>
<keyword evidence="3" id="KW-0597">Phosphoprotein</keyword>
<evidence type="ECO:0000313" key="14">
    <source>
        <dbReference type="EMBL" id="GEP69522.1"/>
    </source>
</evidence>
<dbReference type="Gene3D" id="1.20.5.1930">
    <property type="match status" value="1"/>
</dbReference>
<sequence length="436" mass="45653">MTSPTVLPQPPAPEPAAGHDSLGFLRDLADRSRYLLTSLPLALCSFTVLVTGLSLAAPLLVLVVGLPIAAATLDGAGWFAAQERRRLAAIGHPVGEPVYRHGRGDGLGRYTDRLRDPARWAEAVHGLVQLPLAVATWSLAAIWWSGAIVGLTSWIWSPLLPDGTQAHVGITGLDAFLPGVPRTVLDLVVGVVFAATLVPVPRACTAMHAALGSALLSSDSALLRQQVEHLSHSRAQVVHAEAQSLRRLERDLHDGPQQRLIRLGMDLSTAERRLSTDDVDEARVVIAEARRQTDEALAELRALSRGIAPPVLADRGLVAALVAAAVTCTVPTVLQTDVPEGTRLPAAVENAAYFVACEALANVAKHAGATHVDITLLTADGVVDLTVTDDGRGGAQVLPGHGLAGLRDRAAGVDGTIEVTSAAGHGTMVHVRIPCA</sequence>
<dbReference type="GO" id="GO:0016020">
    <property type="term" value="C:membrane"/>
    <property type="evidence" value="ECO:0007669"/>
    <property type="project" value="InterPro"/>
</dbReference>
<dbReference type="CDD" id="cd16917">
    <property type="entry name" value="HATPase_UhpB-NarQ-NarX-like"/>
    <property type="match status" value="1"/>
</dbReference>
<evidence type="ECO:0000256" key="8">
    <source>
        <dbReference type="ARBA" id="ARBA00023012"/>
    </source>
</evidence>
<dbReference type="Pfam" id="PF02518">
    <property type="entry name" value="HATPase_c"/>
    <property type="match status" value="1"/>
</dbReference>
<feature type="transmembrane region" description="Helical" evidence="10">
    <location>
        <begin position="59"/>
        <end position="81"/>
    </location>
</feature>
<keyword evidence="10" id="KW-0812">Transmembrane</keyword>
<reference evidence="14 15" key="1">
    <citation type="submission" date="2019-07" db="EMBL/GenBank/DDBJ databases">
        <title>Whole genome shotgun sequence of Cellulomonas soli NBRC 109434.</title>
        <authorList>
            <person name="Hosoyama A."/>
            <person name="Uohara A."/>
            <person name="Ohji S."/>
            <person name="Ichikawa N."/>
        </authorList>
    </citation>
    <scope>NUCLEOTIDE SEQUENCE [LARGE SCALE GENOMIC DNA]</scope>
    <source>
        <strain evidence="14 15">NBRC 109434</strain>
    </source>
</reference>
<dbReference type="InterPro" id="IPR036890">
    <property type="entry name" value="HATPase_C_sf"/>
</dbReference>
<evidence type="ECO:0000313" key="15">
    <source>
        <dbReference type="Proteomes" id="UP000321798"/>
    </source>
</evidence>
<dbReference type="Proteomes" id="UP000321798">
    <property type="component" value="Unassembled WGS sequence"/>
</dbReference>
<dbReference type="AlphaFoldDB" id="A0A512PEF4"/>
<evidence type="ECO:0000259" key="12">
    <source>
        <dbReference type="Pfam" id="PF07730"/>
    </source>
</evidence>
<keyword evidence="9" id="KW-0175">Coiled coil</keyword>
<proteinExistence type="predicted"/>
<dbReference type="Gene3D" id="3.30.565.10">
    <property type="entry name" value="Histidine kinase-like ATPase, C-terminal domain"/>
    <property type="match status" value="1"/>
</dbReference>
<dbReference type="InterPro" id="IPR050482">
    <property type="entry name" value="Sensor_HK_TwoCompSys"/>
</dbReference>
<keyword evidence="10" id="KW-1133">Transmembrane helix</keyword>
<protein>
    <recommendedName>
        <fullName evidence="2">histidine kinase</fullName>
        <ecNumber evidence="2">2.7.13.3</ecNumber>
    </recommendedName>
</protein>
<evidence type="ECO:0000256" key="10">
    <source>
        <dbReference type="SAM" id="Phobius"/>
    </source>
</evidence>
<dbReference type="OrthoDB" id="5242012at2"/>
<evidence type="ECO:0000256" key="1">
    <source>
        <dbReference type="ARBA" id="ARBA00000085"/>
    </source>
</evidence>
<evidence type="ECO:0000259" key="13">
    <source>
        <dbReference type="Pfam" id="PF13796"/>
    </source>
</evidence>
<dbReference type="SUPFAM" id="SSF55874">
    <property type="entry name" value="ATPase domain of HSP90 chaperone/DNA topoisomerase II/histidine kinase"/>
    <property type="match status" value="1"/>
</dbReference>
<keyword evidence="6 14" id="KW-0418">Kinase</keyword>
<dbReference type="Pfam" id="PF07730">
    <property type="entry name" value="HisKA_3"/>
    <property type="match status" value="1"/>
</dbReference>
<evidence type="ECO:0000256" key="7">
    <source>
        <dbReference type="ARBA" id="ARBA00022840"/>
    </source>
</evidence>
<keyword evidence="7" id="KW-0067">ATP-binding</keyword>
<dbReference type="GO" id="GO:0046983">
    <property type="term" value="F:protein dimerization activity"/>
    <property type="evidence" value="ECO:0007669"/>
    <property type="project" value="InterPro"/>
</dbReference>